<evidence type="ECO:0000256" key="1">
    <source>
        <dbReference type="ARBA" id="ARBA00005850"/>
    </source>
</evidence>
<accession>A0A1F4XHP9</accession>
<reference evidence="6 7" key="1">
    <citation type="journal article" date="2016" name="Nat. Commun.">
        <title>Thousands of microbial genomes shed light on interconnected biogeochemical processes in an aquifer system.</title>
        <authorList>
            <person name="Anantharaman K."/>
            <person name="Brown C.T."/>
            <person name="Hug L.A."/>
            <person name="Sharon I."/>
            <person name="Castelle C.J."/>
            <person name="Probst A.J."/>
            <person name="Thomas B.C."/>
            <person name="Singh A."/>
            <person name="Wilkins M.J."/>
            <person name="Karaoz U."/>
            <person name="Brodie E.L."/>
            <person name="Williams K.H."/>
            <person name="Hubbard S.S."/>
            <person name="Banfield J.F."/>
        </authorList>
    </citation>
    <scope>NUCLEOTIDE SEQUENCE [LARGE SCALE GENOMIC DNA]</scope>
</reference>
<comment type="caution">
    <text evidence="6">The sequence shown here is derived from an EMBL/GenBank/DDBJ whole genome shotgun (WGS) entry which is preliminary data.</text>
</comment>
<dbReference type="GO" id="GO:0046961">
    <property type="term" value="F:proton-transporting ATPase activity, rotational mechanism"/>
    <property type="evidence" value="ECO:0007669"/>
    <property type="project" value="InterPro"/>
</dbReference>
<evidence type="ECO:0000313" key="7">
    <source>
        <dbReference type="Proteomes" id="UP000177521"/>
    </source>
</evidence>
<sequence length="206" mass="23310">MAILTAYNPTKMALLELKRRHKQAKRGHKLLKDKQEGLMKAFMAIIRNAQALRKEVEEKLGDIFESFLFASASEVHPEFIEAAFLVPAMQVKLTTVTKNVMSVKLADMTAEMKGDPIAYGFYQTPAELDIALIKLRDAFPLLVKLAEVEKKAERMAEELEKTRRRVNALEHITLPNVQDTIKYIGQILGESARMQVVIAMIVKAKE</sequence>
<feature type="coiled-coil region" evidence="5">
    <location>
        <begin position="142"/>
        <end position="172"/>
    </location>
</feature>
<dbReference type="GO" id="GO:0046933">
    <property type="term" value="F:proton-transporting ATP synthase activity, rotational mechanism"/>
    <property type="evidence" value="ECO:0007669"/>
    <property type="project" value="UniProtKB-UniRule"/>
</dbReference>
<comment type="similarity">
    <text evidence="1 4">Belongs to the V-ATPase D subunit family.</text>
</comment>
<evidence type="ECO:0000256" key="3">
    <source>
        <dbReference type="ARBA" id="ARBA00023065"/>
    </source>
</evidence>
<dbReference type="GO" id="GO:0042777">
    <property type="term" value="P:proton motive force-driven plasma membrane ATP synthesis"/>
    <property type="evidence" value="ECO:0007669"/>
    <property type="project" value="UniProtKB-UniRule"/>
</dbReference>
<evidence type="ECO:0000256" key="5">
    <source>
        <dbReference type="SAM" id="Coils"/>
    </source>
</evidence>
<dbReference type="HAMAP" id="MF_00271">
    <property type="entry name" value="ATP_synth_D_arch"/>
    <property type="match status" value="1"/>
</dbReference>
<evidence type="ECO:0000256" key="4">
    <source>
        <dbReference type="HAMAP-Rule" id="MF_00271"/>
    </source>
</evidence>
<keyword evidence="3 4" id="KW-0406">Ion transport</keyword>
<protein>
    <recommendedName>
        <fullName evidence="4">V-type ATP synthase subunit D</fullName>
    </recommendedName>
    <alternativeName>
        <fullName evidence="4">V-ATPase subunit D</fullName>
    </alternativeName>
</protein>
<dbReference type="AlphaFoldDB" id="A0A1F4XHP9"/>
<dbReference type="GO" id="GO:0005524">
    <property type="term" value="F:ATP binding"/>
    <property type="evidence" value="ECO:0007669"/>
    <property type="project" value="UniProtKB-UniRule"/>
</dbReference>
<keyword evidence="2 4" id="KW-0813">Transport</keyword>
<evidence type="ECO:0000256" key="2">
    <source>
        <dbReference type="ARBA" id="ARBA00022448"/>
    </source>
</evidence>
<dbReference type="Pfam" id="PF01813">
    <property type="entry name" value="ATP-synt_D"/>
    <property type="match status" value="1"/>
</dbReference>
<keyword evidence="4" id="KW-0066">ATP synthesis</keyword>
<gene>
    <name evidence="4" type="primary">atpD</name>
    <name evidence="6" type="ORF">A2788_00800</name>
</gene>
<keyword evidence="5" id="KW-0175">Coiled coil</keyword>
<comment type="function">
    <text evidence="4">Produces ATP from ADP in the presence of a proton gradient across the membrane.</text>
</comment>
<organism evidence="6 7">
    <name type="scientific">Candidatus Abawacabacteria bacterium RIFCSPHIGHO2_01_FULL_46_8</name>
    <dbReference type="NCBI Taxonomy" id="1817815"/>
    <lineage>
        <taxon>Bacteria</taxon>
        <taxon>Candidatus Abawacaibacteriota</taxon>
    </lineage>
</organism>
<name>A0A1F4XHP9_9BACT</name>
<evidence type="ECO:0000313" key="6">
    <source>
        <dbReference type="EMBL" id="OGC81202.1"/>
    </source>
</evidence>
<keyword evidence="4" id="KW-0375">Hydrogen ion transport</keyword>
<dbReference type="NCBIfam" id="TIGR00309">
    <property type="entry name" value="V_ATPase_subD"/>
    <property type="match status" value="1"/>
</dbReference>
<feature type="coiled-coil region" evidence="5">
    <location>
        <begin position="14"/>
        <end position="59"/>
    </location>
</feature>
<dbReference type="PANTHER" id="PTHR11671">
    <property type="entry name" value="V-TYPE ATP SYNTHASE SUBUNIT D"/>
    <property type="match status" value="1"/>
</dbReference>
<dbReference type="Proteomes" id="UP000177521">
    <property type="component" value="Unassembled WGS sequence"/>
</dbReference>
<dbReference type="InterPro" id="IPR002699">
    <property type="entry name" value="V_ATPase_D"/>
</dbReference>
<proteinExistence type="inferred from homology"/>
<dbReference type="EMBL" id="MEWS01000048">
    <property type="protein sequence ID" value="OGC81202.1"/>
    <property type="molecule type" value="Genomic_DNA"/>
</dbReference>
<dbReference type="Gene3D" id="1.10.287.3240">
    <property type="match status" value="1"/>
</dbReference>